<reference evidence="1 2" key="1">
    <citation type="submission" date="2019-07" db="EMBL/GenBank/DDBJ databases">
        <title>Draft genome sequence of Haloferax volcanii SS0101, isolated from salt farm in Samut Sakhon, Thailand.</title>
        <authorList>
            <person name="Wanthongcharoen S."/>
            <person name="Yamprayoonswat W."/>
            <person name="Ruangsuj P."/>
            <person name="Thongpramul N."/>
            <person name="Jumpathong W."/>
            <person name="Sittihan S."/>
            <person name="Kanjanavas P."/>
            <person name="Yasawong M."/>
        </authorList>
    </citation>
    <scope>NUCLEOTIDE SEQUENCE [LARGE SCALE GENOMIC DNA]</scope>
    <source>
        <strain evidence="1 2">SS0101</strain>
    </source>
</reference>
<keyword evidence="1" id="KW-0238">DNA-binding</keyword>
<evidence type="ECO:0000313" key="1">
    <source>
        <dbReference type="EMBL" id="TVT76490.1"/>
    </source>
</evidence>
<dbReference type="Proteomes" id="UP000320212">
    <property type="component" value="Unassembled WGS sequence"/>
</dbReference>
<name>A0A558ET49_HALVO</name>
<dbReference type="EMBL" id="VMTR01000582">
    <property type="protein sequence ID" value="TVT76490.1"/>
    <property type="molecule type" value="Genomic_DNA"/>
</dbReference>
<accession>A0A558ET49</accession>
<comment type="caution">
    <text evidence="1">The sequence shown here is derived from an EMBL/GenBank/DDBJ whole genome shotgun (WGS) entry which is preliminary data.</text>
</comment>
<sequence>HGAARNWYDGRVSVALTGWTTVMFPERDAWWDA</sequence>
<protein>
    <submittedName>
        <fullName evidence="1">DNA-binding protein</fullName>
    </submittedName>
</protein>
<dbReference type="AlphaFoldDB" id="A0A558ET49"/>
<proteinExistence type="predicted"/>
<dbReference type="GO" id="GO:0003677">
    <property type="term" value="F:DNA binding"/>
    <property type="evidence" value="ECO:0007669"/>
    <property type="project" value="UniProtKB-KW"/>
</dbReference>
<feature type="non-terminal residue" evidence="1">
    <location>
        <position position="1"/>
    </location>
</feature>
<organism evidence="1 2">
    <name type="scientific">Haloferax volcanii</name>
    <name type="common">Halobacterium volcanii</name>
    <dbReference type="NCBI Taxonomy" id="2246"/>
    <lineage>
        <taxon>Archaea</taxon>
        <taxon>Methanobacteriati</taxon>
        <taxon>Methanobacteriota</taxon>
        <taxon>Stenosarchaea group</taxon>
        <taxon>Halobacteria</taxon>
        <taxon>Halobacteriales</taxon>
        <taxon>Haloferacaceae</taxon>
        <taxon>Haloferax</taxon>
    </lineage>
</organism>
<evidence type="ECO:0000313" key="2">
    <source>
        <dbReference type="Proteomes" id="UP000320212"/>
    </source>
</evidence>
<gene>
    <name evidence="1" type="ORF">FQA18_20605</name>
</gene>